<dbReference type="SMART" id="SM00382">
    <property type="entry name" value="AAA"/>
    <property type="match status" value="1"/>
</dbReference>
<dbReference type="EMBL" id="CP065959">
    <property type="protein sequence ID" value="QQC92557.1"/>
    <property type="molecule type" value="Genomic_DNA"/>
</dbReference>
<accession>A0A7T4PLK6</accession>
<keyword evidence="2" id="KW-0067">ATP-binding</keyword>
<dbReference type="AlphaFoldDB" id="A0A7T4PLK6"/>
<feature type="domain" description="AAA+ ATPase" evidence="1">
    <location>
        <begin position="21"/>
        <end position="179"/>
    </location>
</feature>
<dbReference type="RefSeq" id="WP_198504260.1">
    <property type="nucleotide sequence ID" value="NZ_CP065959.1"/>
</dbReference>
<sequence>MAHHYGELASFTAALRGEPDAAPVLYLHGMAGTGKTTLLHRFADEARRTGRAAVRVSGACLRPSRRDFARAVRHAADVPDAVLLVDDVDRAAGLETWLREGFLPGVSHRAVTVLAGRRAPHPMWTADPGWASCARVRRLGRATREEAHRIMDAHAVPPAPRPRVLAFCAGNVLALHLASADAARGPVDWRPFAGVTAALLARFVGTSPSARCLTALRMCALAGTVTEDLLRTELGPHAAEMFRRLRERSFTSREPAGLAIDPVVAHVVVEEALRHDRDGFLALHARLDAHLRHRPFWGAESRGVVPERLR</sequence>
<dbReference type="InterPro" id="IPR027417">
    <property type="entry name" value="P-loop_NTPase"/>
</dbReference>
<dbReference type="Proteomes" id="UP000596130">
    <property type="component" value="Chromosome"/>
</dbReference>
<dbReference type="GO" id="GO:0016887">
    <property type="term" value="F:ATP hydrolysis activity"/>
    <property type="evidence" value="ECO:0007669"/>
    <property type="project" value="InterPro"/>
</dbReference>
<dbReference type="GO" id="GO:0005524">
    <property type="term" value="F:ATP binding"/>
    <property type="evidence" value="ECO:0007669"/>
    <property type="project" value="UniProtKB-KW"/>
</dbReference>
<evidence type="ECO:0000313" key="2">
    <source>
        <dbReference type="EMBL" id="QQC92557.1"/>
    </source>
</evidence>
<organism evidence="2 3">
    <name type="scientific">Streptomyces alfalfae</name>
    <dbReference type="NCBI Taxonomy" id="1642299"/>
    <lineage>
        <taxon>Bacteria</taxon>
        <taxon>Bacillati</taxon>
        <taxon>Actinomycetota</taxon>
        <taxon>Actinomycetes</taxon>
        <taxon>Kitasatosporales</taxon>
        <taxon>Streptomycetaceae</taxon>
        <taxon>Streptomyces</taxon>
    </lineage>
</organism>
<dbReference type="InterPro" id="IPR003593">
    <property type="entry name" value="AAA+_ATPase"/>
</dbReference>
<evidence type="ECO:0000259" key="1">
    <source>
        <dbReference type="SMART" id="SM00382"/>
    </source>
</evidence>
<protein>
    <submittedName>
        <fullName evidence="2">ATP-binding protein</fullName>
    </submittedName>
</protein>
<dbReference type="Pfam" id="PF00004">
    <property type="entry name" value="AAA"/>
    <property type="match status" value="1"/>
</dbReference>
<evidence type="ECO:0000313" key="3">
    <source>
        <dbReference type="Proteomes" id="UP000596130"/>
    </source>
</evidence>
<dbReference type="Gene3D" id="3.40.50.300">
    <property type="entry name" value="P-loop containing nucleotide triphosphate hydrolases"/>
    <property type="match status" value="1"/>
</dbReference>
<proteinExistence type="predicted"/>
<dbReference type="SUPFAM" id="SSF52540">
    <property type="entry name" value="P-loop containing nucleoside triphosphate hydrolases"/>
    <property type="match status" value="1"/>
</dbReference>
<gene>
    <name evidence="2" type="ORF">I8755_32385</name>
</gene>
<name>A0A7T4PLK6_9ACTN</name>
<dbReference type="InterPro" id="IPR003959">
    <property type="entry name" value="ATPase_AAA_core"/>
</dbReference>
<reference evidence="2 3" key="1">
    <citation type="submission" date="2020-12" db="EMBL/GenBank/DDBJ databases">
        <title>Identification and biosynthesis of polyene macrolides produced by Streptomyces alfalfae Men-myco-93-63.</title>
        <authorList>
            <person name="Liu D."/>
            <person name="Li Y."/>
            <person name="Liu L."/>
            <person name="Han X."/>
            <person name="Shen F."/>
        </authorList>
    </citation>
    <scope>NUCLEOTIDE SEQUENCE [LARGE SCALE GENOMIC DNA]</scope>
    <source>
        <strain evidence="2 3">Men-myco-93-63</strain>
    </source>
</reference>
<keyword evidence="2" id="KW-0547">Nucleotide-binding</keyword>